<feature type="compositionally biased region" description="Basic and acidic residues" evidence="1">
    <location>
        <begin position="125"/>
        <end position="141"/>
    </location>
</feature>
<dbReference type="Proteomes" id="UP000799118">
    <property type="component" value="Unassembled WGS sequence"/>
</dbReference>
<name>A0A6A4HMZ9_9AGAR</name>
<keyword evidence="3" id="KW-1185">Reference proteome</keyword>
<feature type="region of interest" description="Disordered" evidence="1">
    <location>
        <begin position="501"/>
        <end position="531"/>
    </location>
</feature>
<organism evidence="2 3">
    <name type="scientific">Gymnopus androsaceus JB14</name>
    <dbReference type="NCBI Taxonomy" id="1447944"/>
    <lineage>
        <taxon>Eukaryota</taxon>
        <taxon>Fungi</taxon>
        <taxon>Dikarya</taxon>
        <taxon>Basidiomycota</taxon>
        <taxon>Agaricomycotina</taxon>
        <taxon>Agaricomycetes</taxon>
        <taxon>Agaricomycetidae</taxon>
        <taxon>Agaricales</taxon>
        <taxon>Marasmiineae</taxon>
        <taxon>Omphalotaceae</taxon>
        <taxon>Gymnopus</taxon>
    </lineage>
</organism>
<protein>
    <submittedName>
        <fullName evidence="2">Uncharacterized protein</fullName>
    </submittedName>
</protein>
<evidence type="ECO:0000313" key="3">
    <source>
        <dbReference type="Proteomes" id="UP000799118"/>
    </source>
</evidence>
<dbReference type="Gene3D" id="3.60.130.30">
    <property type="match status" value="1"/>
</dbReference>
<dbReference type="EMBL" id="ML769464">
    <property type="protein sequence ID" value="KAE9399839.1"/>
    <property type="molecule type" value="Genomic_DNA"/>
</dbReference>
<evidence type="ECO:0000256" key="1">
    <source>
        <dbReference type="SAM" id="MobiDB-lite"/>
    </source>
</evidence>
<accession>A0A6A4HMZ9</accession>
<feature type="region of interest" description="Disordered" evidence="1">
    <location>
        <begin position="49"/>
        <end position="141"/>
    </location>
</feature>
<sequence length="531" mass="58676">MPVLTRAAFKAQKLLIPGFSLEDVLDEAGQVRRDVVEGVEVVDDENVELEDEEDSTNLFQLPNPSPSSPCGSYTSIPNDIPNDIPSHIPSLPSVSAPGHEPGPADPLLGLHGEERRKAKKKADKRARERSQRVEATQARELDSELRPRAVENAKNAFPNRISDFDSAKLPVASSGWVGNRNGAKLSARLLSLWRHLTLLTERGFRLLEWDGTTCIVLVDAQDRIMAVLAGVPPSAEKSGDWSKSMSNLDNAVAGCQKESSFAAKEEHHPRGDFTARAAGISYGGGRAVPGNVRISGQANQQAMEKLFLHPDMKRLVGFTNSIFNSFAHQTYVEYKETLTEHIQQKPQLRPTSPKTVFAATTVNFGPCTVTPPHLDAGNVAHGWCADTALGDYDPDKGGHLVLWNLKLVIRFPPGATILFPSALMTHSNIPVQDGEQRRSIVQYSAGGLFRWRYNGWCSDKTFLAKASKSELKDREQDRTQRWKVNLEKFTRWGDLVSGDWKGNGPSAAQLNEVGEQTNAEVERPHKRRRCK</sequence>
<gene>
    <name evidence="2" type="ORF">BT96DRAFT_857967</name>
</gene>
<evidence type="ECO:0000313" key="2">
    <source>
        <dbReference type="EMBL" id="KAE9399839.1"/>
    </source>
</evidence>
<dbReference type="AlphaFoldDB" id="A0A6A4HMZ9"/>
<feature type="compositionally biased region" description="Polar residues" evidence="1">
    <location>
        <begin position="56"/>
        <end position="77"/>
    </location>
</feature>
<proteinExistence type="predicted"/>
<dbReference type="OrthoDB" id="3202607at2759"/>
<feature type="compositionally biased region" description="Polar residues" evidence="1">
    <location>
        <begin position="506"/>
        <end position="519"/>
    </location>
</feature>
<reference evidence="2" key="1">
    <citation type="journal article" date="2019" name="Environ. Microbiol.">
        <title>Fungal ecological strategies reflected in gene transcription - a case study of two litter decomposers.</title>
        <authorList>
            <person name="Barbi F."/>
            <person name="Kohler A."/>
            <person name="Barry K."/>
            <person name="Baskaran P."/>
            <person name="Daum C."/>
            <person name="Fauchery L."/>
            <person name="Ihrmark K."/>
            <person name="Kuo A."/>
            <person name="LaButti K."/>
            <person name="Lipzen A."/>
            <person name="Morin E."/>
            <person name="Grigoriev I.V."/>
            <person name="Henrissat B."/>
            <person name="Lindahl B."/>
            <person name="Martin F."/>
        </authorList>
    </citation>
    <scope>NUCLEOTIDE SEQUENCE</scope>
    <source>
        <strain evidence="2">JB14</strain>
    </source>
</reference>